<dbReference type="Gene3D" id="3.30.420.10">
    <property type="entry name" value="Ribonuclease H-like superfamily/Ribonuclease H"/>
    <property type="match status" value="1"/>
</dbReference>
<evidence type="ECO:0000313" key="3">
    <source>
        <dbReference type="EMBL" id="RKR74782.1"/>
    </source>
</evidence>
<dbReference type="RefSeq" id="WP_170159896.1">
    <property type="nucleotide sequence ID" value="NZ_RBKS01000001.1"/>
</dbReference>
<keyword evidence="4" id="KW-1185">Reference proteome</keyword>
<dbReference type="InterPro" id="IPR001584">
    <property type="entry name" value="Integrase_cat-core"/>
</dbReference>
<dbReference type="PANTHER" id="PTHR47515:SF1">
    <property type="entry name" value="BLR2054 PROTEIN"/>
    <property type="match status" value="1"/>
</dbReference>
<dbReference type="AlphaFoldDB" id="A0A495IFI8"/>
<reference evidence="3 4" key="1">
    <citation type="submission" date="2018-10" db="EMBL/GenBank/DDBJ databases">
        <title>Sequencing the genomes of 1000 actinobacteria strains.</title>
        <authorList>
            <person name="Klenk H.-P."/>
        </authorList>
    </citation>
    <scope>NUCLEOTIDE SEQUENCE [LARGE SCALE GENOMIC DNA]</scope>
    <source>
        <strain evidence="3 4">DSM 17894</strain>
    </source>
</reference>
<organism evidence="3 4">
    <name type="scientific">Frondihabitans australicus</name>
    <dbReference type="NCBI Taxonomy" id="386892"/>
    <lineage>
        <taxon>Bacteria</taxon>
        <taxon>Bacillati</taxon>
        <taxon>Actinomycetota</taxon>
        <taxon>Actinomycetes</taxon>
        <taxon>Micrococcales</taxon>
        <taxon>Microbacteriaceae</taxon>
        <taxon>Frondihabitans</taxon>
    </lineage>
</organism>
<dbReference type="SUPFAM" id="SSF53098">
    <property type="entry name" value="Ribonuclease H-like"/>
    <property type="match status" value="1"/>
</dbReference>
<dbReference type="GO" id="GO:0015074">
    <property type="term" value="P:DNA integration"/>
    <property type="evidence" value="ECO:0007669"/>
    <property type="project" value="InterPro"/>
</dbReference>
<dbReference type="EMBL" id="RBKS01000001">
    <property type="protein sequence ID" value="RKR74782.1"/>
    <property type="molecule type" value="Genomic_DNA"/>
</dbReference>
<dbReference type="NCBIfam" id="NF033516">
    <property type="entry name" value="transpos_IS3"/>
    <property type="match status" value="1"/>
</dbReference>
<name>A0A495IFI8_9MICO</name>
<dbReference type="Pfam" id="PF13683">
    <property type="entry name" value="rve_3"/>
    <property type="match status" value="1"/>
</dbReference>
<dbReference type="InterPro" id="IPR025948">
    <property type="entry name" value="HTH-like_dom"/>
</dbReference>
<dbReference type="PROSITE" id="PS50994">
    <property type="entry name" value="INTEGRASE"/>
    <property type="match status" value="1"/>
</dbReference>
<dbReference type="Proteomes" id="UP000280008">
    <property type="component" value="Unassembled WGS sequence"/>
</dbReference>
<evidence type="ECO:0000313" key="4">
    <source>
        <dbReference type="Proteomes" id="UP000280008"/>
    </source>
</evidence>
<dbReference type="InterPro" id="IPR012337">
    <property type="entry name" value="RNaseH-like_sf"/>
</dbReference>
<protein>
    <submittedName>
        <fullName evidence="3">Transposase InsO family protein</fullName>
    </submittedName>
</protein>
<evidence type="ECO:0000259" key="2">
    <source>
        <dbReference type="PROSITE" id="PS50994"/>
    </source>
</evidence>
<proteinExistence type="predicted"/>
<gene>
    <name evidence="3" type="ORF">C8E83_1911</name>
</gene>
<accession>A0A495IFI8</accession>
<comment type="function">
    <text evidence="1">Involved in the transposition of the insertion sequence.</text>
</comment>
<dbReference type="InterPro" id="IPR048020">
    <property type="entry name" value="Transpos_IS3"/>
</dbReference>
<dbReference type="GO" id="GO:0003676">
    <property type="term" value="F:nucleic acid binding"/>
    <property type="evidence" value="ECO:0007669"/>
    <property type="project" value="InterPro"/>
</dbReference>
<feature type="domain" description="Integrase catalytic" evidence="2">
    <location>
        <begin position="117"/>
        <end position="278"/>
    </location>
</feature>
<dbReference type="InterPro" id="IPR036397">
    <property type="entry name" value="RNaseH_sf"/>
</dbReference>
<comment type="caution">
    <text evidence="3">The sequence shown here is derived from an EMBL/GenBank/DDBJ whole genome shotgun (WGS) entry which is preliminary data.</text>
</comment>
<dbReference type="Pfam" id="PF13276">
    <property type="entry name" value="HTH_21"/>
    <property type="match status" value="1"/>
</dbReference>
<evidence type="ECO:0000256" key="1">
    <source>
        <dbReference type="ARBA" id="ARBA00002286"/>
    </source>
</evidence>
<dbReference type="PANTHER" id="PTHR47515">
    <property type="entry name" value="LOW CALCIUM RESPONSE LOCUS PROTEIN T"/>
    <property type="match status" value="1"/>
</dbReference>
<sequence length="285" mass="32232">MSPSSRRAAVAFLVRKHGVSERRACRLLGQQRSTNRYRPVPGDFEKRLVKDMRRLADAHPRFGYRRVHALLLAEGWPVNVKRVERLWKLEQLRVPPRRVNRGQKAGGTGENSAWALPALRPIHIWSYDFVSVRLVDGGPLRVLNVVDEYTRVALGSHVARSIGSAAVIAHLARLFEQHGRPEMIRSDNGREFVADSVKEWLAGQGVKPVFIAKASPYQNCYVERFNGSMRDELLNGETFHSITEARVVINGWLEDYNTFRPHRALGMRTPAAFAADALAHPKTSE</sequence>